<gene>
    <name evidence="6" type="ORF">RBSH_05233</name>
</gene>
<evidence type="ECO:0000313" key="6">
    <source>
        <dbReference type="EMBL" id="EKJ99478.1"/>
    </source>
</evidence>
<dbReference type="InterPro" id="IPR036909">
    <property type="entry name" value="Cyt_c-like_dom_sf"/>
</dbReference>
<feature type="transmembrane region" description="Helical" evidence="2">
    <location>
        <begin position="23"/>
        <end position="45"/>
    </location>
</feature>
<evidence type="ECO:0000256" key="1">
    <source>
        <dbReference type="SAM" id="MobiDB-lite"/>
    </source>
</evidence>
<feature type="domain" description="DUF1553" evidence="4">
    <location>
        <begin position="922"/>
        <end position="1179"/>
    </location>
</feature>
<dbReference type="PATRIC" id="fig|993517.3.peg.5667"/>
<reference evidence="6 7" key="1">
    <citation type="journal article" date="2013" name="Mar. Genomics">
        <title>Expression of sulfatases in Rhodopirellula baltica and the diversity of sulfatases in the genus Rhodopirellula.</title>
        <authorList>
            <person name="Wegner C.E."/>
            <person name="Richter-Heitmann T."/>
            <person name="Klindworth A."/>
            <person name="Klockow C."/>
            <person name="Richter M."/>
            <person name="Achstetter T."/>
            <person name="Glockner F.O."/>
            <person name="Harder J."/>
        </authorList>
    </citation>
    <scope>NUCLEOTIDE SEQUENCE [LARGE SCALE GENOMIC DNA]</scope>
    <source>
        <strain evidence="6 7">SH28</strain>
    </source>
</reference>
<dbReference type="Gene3D" id="2.60.120.200">
    <property type="match status" value="1"/>
</dbReference>
<comment type="caution">
    <text evidence="6">The sequence shown here is derived from an EMBL/GenBank/DDBJ whole genome shotgun (WGS) entry which is preliminary data.</text>
</comment>
<keyword evidence="2" id="KW-1133">Transmembrane helix</keyword>
<organism evidence="6 7">
    <name type="scientific">Rhodopirellula baltica SH28</name>
    <dbReference type="NCBI Taxonomy" id="993517"/>
    <lineage>
        <taxon>Bacteria</taxon>
        <taxon>Pseudomonadati</taxon>
        <taxon>Planctomycetota</taxon>
        <taxon>Planctomycetia</taxon>
        <taxon>Pirellulales</taxon>
        <taxon>Pirellulaceae</taxon>
        <taxon>Rhodopirellula</taxon>
    </lineage>
</organism>
<keyword evidence="2" id="KW-0472">Membrane</keyword>
<proteinExistence type="predicted"/>
<keyword evidence="2" id="KW-0812">Transmembrane</keyword>
<dbReference type="GO" id="GO:0009055">
    <property type="term" value="F:electron transfer activity"/>
    <property type="evidence" value="ECO:0007669"/>
    <property type="project" value="InterPro"/>
</dbReference>
<evidence type="ECO:0000256" key="2">
    <source>
        <dbReference type="SAM" id="Phobius"/>
    </source>
</evidence>
<dbReference type="AlphaFoldDB" id="K5D9K1"/>
<dbReference type="SUPFAM" id="SSF46626">
    <property type="entry name" value="Cytochrome c"/>
    <property type="match status" value="1"/>
</dbReference>
<evidence type="ECO:0000259" key="4">
    <source>
        <dbReference type="Pfam" id="PF07587"/>
    </source>
</evidence>
<protein>
    <submittedName>
        <fullName evidence="6">Protein containing planctomycete cytochrome C domain protein</fullName>
    </submittedName>
</protein>
<sequence>MFSFGITTRACDHAWLRRNSHRCCIYVASFAALISAPLFSAFALAQQTSQNEVVTALDFTKLESNTTSPSEIRVHGFVKWNVPGPVPPEYAEAKPGNLSAQFHGKGERLVIDDPGSDSQWDFDNGDELSIQAIVKIDEIGEGQNVYVIGKGRTHEKKYASNNQNWALRLRQLNGSSRISLLFATPEVSGNTPWHRWTSSEGIESTATWNHIAVTYRFGEPKSVRAWLNGKPVAGKWDMGGPTRQAPIIDDAPVWIGSSMGGQHSSSFRGWIDQLIVSRKLLHDDDLKGCWNPPPPPRPKPPEMLLSPGKVTWWWKDDIPTHTKWPVVNSDDGDSLTVEAPMLLSRLPQKYDSHGIRDSYSKAVYLRLGTELSIPAGDHRFLVRTRGLSRLWMNDEEIATIGPQNGRTDGHNPVEPLPDRPGPGLRRLAYGVQETIVEHSVKEEGDKRFILETIVGGTRYRAEPDETMVAVQLSGSGPFYFLSSDFENVDALLPITDAMVEKELAQVETKLNAHDVHTRRHRAAAHNDYWDERHARANEWIDSLESVEFPTNSTNAEQSRHSIDRFLTAKIETYRRGARSSEAEPETNELSLKAQSILRERCFRCHDEDSEGGLQLSSAEAIRMGGDSGETLLASGDPHAGELMRRIRSTDESERMPPSESVPDEEIAILSRWISVGAIWADEANTIEIADAELVDDESFIRRVYLDSIGVPPTESQFLVFAADTAKDKRQRLIEDLMGQDAVADHWVSFWQDLLAENPNLLKPSLNNTGPFRFFLHDSLIDNKPIDRMATELLMLHGSRYEGGSAGFGMAADNDAPEATRCIVAASAFMGMNLQCARCHDSPYHSTTQEDLYSLAAMLARKELKVPASSSVPAAFFEDHPGRASLIQVTLPPGEAVEPNWPFGDLVDTSRLDRWMREPSDARERLAVAVTTPENPRFAKVIVNRVWQRLIGTGFVEPLGDWEKASPSHPELLEWLSRDFIASGYDFRKLVRTIMRSDVYQREAVGQNDPVNPANRFFAAPDRRRMSSEQIIDSMVMSSGRPLDVEPLTFDPEARRPPQTMIHLDAPERAWEFTTLSNERDRPSLAFPRAGVIVDVMKTFGWTGSRQSAIDRRDEDPNVLQPGAVGNSVFASWTVAVSEDSELADLAVQSETPDSLTESLFVRFLSRQPTDDERELFANVLSDGFDDRIVPKAHRHRAEPLPELEHVSWSNHLADRANSIKLELEQRAVRGDAPDSRLRSTWRQSYEDVIWSLLNSPEFIWIP</sequence>
<dbReference type="PANTHER" id="PTHR35889">
    <property type="entry name" value="CYCLOINULO-OLIGOSACCHARIDE FRUCTANOTRANSFERASE-RELATED"/>
    <property type="match status" value="1"/>
</dbReference>
<dbReference type="Pfam" id="PF13385">
    <property type="entry name" value="Laminin_G_3"/>
    <property type="match status" value="1"/>
</dbReference>
<dbReference type="InterPro" id="IPR022655">
    <property type="entry name" value="DUF1553"/>
</dbReference>
<dbReference type="Pfam" id="PF07635">
    <property type="entry name" value="PSCyt1"/>
    <property type="match status" value="1"/>
</dbReference>
<evidence type="ECO:0000259" key="5">
    <source>
        <dbReference type="Pfam" id="PF07635"/>
    </source>
</evidence>
<dbReference type="GO" id="GO:0020037">
    <property type="term" value="F:heme binding"/>
    <property type="evidence" value="ECO:0007669"/>
    <property type="project" value="InterPro"/>
</dbReference>
<dbReference type="Proteomes" id="UP000007993">
    <property type="component" value="Unassembled WGS sequence"/>
</dbReference>
<dbReference type="InterPro" id="IPR011444">
    <property type="entry name" value="DUF1549"/>
</dbReference>
<dbReference type="EMBL" id="AMCW01000145">
    <property type="protein sequence ID" value="EKJ99478.1"/>
    <property type="molecule type" value="Genomic_DNA"/>
</dbReference>
<evidence type="ECO:0000313" key="7">
    <source>
        <dbReference type="Proteomes" id="UP000007993"/>
    </source>
</evidence>
<feature type="domain" description="Cytochrome C Planctomycete-type" evidence="5">
    <location>
        <begin position="601"/>
        <end position="659"/>
    </location>
</feature>
<dbReference type="Pfam" id="PF07583">
    <property type="entry name" value="PSCyt2"/>
    <property type="match status" value="1"/>
</dbReference>
<dbReference type="PANTHER" id="PTHR35889:SF3">
    <property type="entry name" value="F-BOX DOMAIN-CONTAINING PROTEIN"/>
    <property type="match status" value="1"/>
</dbReference>
<dbReference type="RefSeq" id="WP_007334620.1">
    <property type="nucleotide sequence ID" value="NZ_AMCW01000145.1"/>
</dbReference>
<accession>K5D9K1</accession>
<feature type="domain" description="DUF1549" evidence="3">
    <location>
        <begin position="686"/>
        <end position="860"/>
    </location>
</feature>
<dbReference type="Pfam" id="PF07587">
    <property type="entry name" value="PSD1"/>
    <property type="match status" value="1"/>
</dbReference>
<name>K5D9K1_RHOBT</name>
<dbReference type="InterPro" id="IPR011429">
    <property type="entry name" value="Cyt_c_Planctomycete-type"/>
</dbReference>
<dbReference type="SUPFAM" id="SSF49899">
    <property type="entry name" value="Concanavalin A-like lectins/glucanases"/>
    <property type="match status" value="1"/>
</dbReference>
<dbReference type="InterPro" id="IPR013320">
    <property type="entry name" value="ConA-like_dom_sf"/>
</dbReference>
<evidence type="ECO:0000259" key="3">
    <source>
        <dbReference type="Pfam" id="PF07583"/>
    </source>
</evidence>
<feature type="region of interest" description="Disordered" evidence="1">
    <location>
        <begin position="400"/>
        <end position="422"/>
    </location>
</feature>